<evidence type="ECO:0000259" key="1">
    <source>
        <dbReference type="Pfam" id="PF00534"/>
    </source>
</evidence>
<dbReference type="InterPro" id="IPR028098">
    <property type="entry name" value="Glyco_trans_4-like_N"/>
</dbReference>
<feature type="domain" description="Glycosyltransferase subfamily 4-like N-terminal" evidence="2">
    <location>
        <begin position="15"/>
        <end position="166"/>
    </location>
</feature>
<protein>
    <submittedName>
        <fullName evidence="3">Group 1 glycosyl transferase</fullName>
    </submittedName>
</protein>
<keyword evidence="3" id="KW-0808">Transferase</keyword>
<dbReference type="SUPFAM" id="SSF53756">
    <property type="entry name" value="UDP-Glycosyltransferase/glycogen phosphorylase"/>
    <property type="match status" value="1"/>
</dbReference>
<dbReference type="EMBL" id="AZFJ01000044">
    <property type="protein sequence ID" value="KRL86496.1"/>
    <property type="molecule type" value="Genomic_DNA"/>
</dbReference>
<dbReference type="Pfam" id="PF00534">
    <property type="entry name" value="Glycos_transf_1"/>
    <property type="match status" value="1"/>
</dbReference>
<dbReference type="CDD" id="cd03811">
    <property type="entry name" value="GT4_GT28_WabH-like"/>
    <property type="match status" value="1"/>
</dbReference>
<dbReference type="OrthoDB" id="9787617at2"/>
<dbReference type="InterPro" id="IPR001296">
    <property type="entry name" value="Glyco_trans_1"/>
</dbReference>
<accession>A0A0R1TZ38</accession>
<organism evidence="3 4">
    <name type="scientific">Lacticaseibacillus pantheris DSM 15945 = JCM 12539 = NBRC 106106</name>
    <dbReference type="NCBI Taxonomy" id="1423783"/>
    <lineage>
        <taxon>Bacteria</taxon>
        <taxon>Bacillati</taxon>
        <taxon>Bacillota</taxon>
        <taxon>Bacilli</taxon>
        <taxon>Lactobacillales</taxon>
        <taxon>Lactobacillaceae</taxon>
        <taxon>Lacticaseibacillus</taxon>
    </lineage>
</organism>
<dbReference type="PANTHER" id="PTHR12526:SF630">
    <property type="entry name" value="GLYCOSYLTRANSFERASE"/>
    <property type="match status" value="1"/>
</dbReference>
<sequence length="358" mass="39936">MNKKGLVLVPRLRGIGGMETVIVSWIKHYQRVDDINMKFFAPQGLEDQSRFDGLGDEVKIAQLVRPHALGKAWGTWLTFDYLARHDFDFVVCTSIPLMKLAHLVRRVLHKQFKIISWFHFSIDTLPVSSNGDLLLADINLAISSGIKQQLIARGVSSDSIEVVYNPATIPDTVVAKREDTLAAQPLRLLYVGRIVWAGQKNLKLLLSALVEFKADWRLEIFGTGQQSDIDTLKSFVSGHELEDKVFVRGWSDSPFEHALPADYLILTSKYEGFPMVLIEAAGLGLPLISSDCPTGPDDIVVDDNGFLFTNDSQQDLVETLGNALATRDTFKPEVVRDSVEKFETGKYFERVSAILSAV</sequence>
<dbReference type="STRING" id="1423783.FC50_GL000745"/>
<dbReference type="Pfam" id="PF13439">
    <property type="entry name" value="Glyco_transf_4"/>
    <property type="match status" value="1"/>
</dbReference>
<evidence type="ECO:0000313" key="3">
    <source>
        <dbReference type="EMBL" id="KRL86496.1"/>
    </source>
</evidence>
<name>A0A0R1TZ38_9LACO</name>
<proteinExistence type="predicted"/>
<feature type="domain" description="Glycosyl transferase family 1" evidence="1">
    <location>
        <begin position="183"/>
        <end position="325"/>
    </location>
</feature>
<evidence type="ECO:0000259" key="2">
    <source>
        <dbReference type="Pfam" id="PF13439"/>
    </source>
</evidence>
<dbReference type="Proteomes" id="UP000051922">
    <property type="component" value="Unassembled WGS sequence"/>
</dbReference>
<dbReference type="PANTHER" id="PTHR12526">
    <property type="entry name" value="GLYCOSYLTRANSFERASE"/>
    <property type="match status" value="1"/>
</dbReference>
<dbReference type="PATRIC" id="fig|1423783.4.peg.770"/>
<evidence type="ECO:0000313" key="4">
    <source>
        <dbReference type="Proteomes" id="UP000051922"/>
    </source>
</evidence>
<dbReference type="RefSeq" id="WP_056956535.1">
    <property type="nucleotide sequence ID" value="NZ_AZFJ01000044.1"/>
</dbReference>
<reference evidence="3 4" key="1">
    <citation type="journal article" date="2015" name="Genome Announc.">
        <title>Expanding the biotechnology potential of lactobacilli through comparative genomics of 213 strains and associated genera.</title>
        <authorList>
            <person name="Sun Z."/>
            <person name="Harris H.M."/>
            <person name="McCann A."/>
            <person name="Guo C."/>
            <person name="Argimon S."/>
            <person name="Zhang W."/>
            <person name="Yang X."/>
            <person name="Jeffery I.B."/>
            <person name="Cooney J.C."/>
            <person name="Kagawa T.F."/>
            <person name="Liu W."/>
            <person name="Song Y."/>
            <person name="Salvetti E."/>
            <person name="Wrobel A."/>
            <person name="Rasinkangas P."/>
            <person name="Parkhill J."/>
            <person name="Rea M.C."/>
            <person name="O'Sullivan O."/>
            <person name="Ritari J."/>
            <person name="Douillard F.P."/>
            <person name="Paul Ross R."/>
            <person name="Yang R."/>
            <person name="Briner A.E."/>
            <person name="Felis G.E."/>
            <person name="de Vos W.M."/>
            <person name="Barrangou R."/>
            <person name="Klaenhammer T.R."/>
            <person name="Caufield P.W."/>
            <person name="Cui Y."/>
            <person name="Zhang H."/>
            <person name="O'Toole P.W."/>
        </authorList>
    </citation>
    <scope>NUCLEOTIDE SEQUENCE [LARGE SCALE GENOMIC DNA]</scope>
    <source>
        <strain evidence="3 4">DSM 15945</strain>
    </source>
</reference>
<gene>
    <name evidence="3" type="ORF">FC50_GL000745</name>
</gene>
<keyword evidence="4" id="KW-1185">Reference proteome</keyword>
<dbReference type="AlphaFoldDB" id="A0A0R1TZ38"/>
<dbReference type="Gene3D" id="3.40.50.2000">
    <property type="entry name" value="Glycogen Phosphorylase B"/>
    <property type="match status" value="2"/>
</dbReference>
<comment type="caution">
    <text evidence="3">The sequence shown here is derived from an EMBL/GenBank/DDBJ whole genome shotgun (WGS) entry which is preliminary data.</text>
</comment>
<dbReference type="GO" id="GO:0016757">
    <property type="term" value="F:glycosyltransferase activity"/>
    <property type="evidence" value="ECO:0007669"/>
    <property type="project" value="InterPro"/>
</dbReference>